<keyword evidence="2" id="KW-0238">DNA-binding</keyword>
<proteinExistence type="predicted"/>
<dbReference type="InterPro" id="IPR000524">
    <property type="entry name" value="Tscrpt_reg_HTH_GntR"/>
</dbReference>
<dbReference type="PROSITE" id="PS50949">
    <property type="entry name" value="HTH_GNTR"/>
    <property type="match status" value="1"/>
</dbReference>
<dbReference type="RefSeq" id="WP_209809822.1">
    <property type="nucleotide sequence ID" value="NZ_JAGGKT010000003.1"/>
</dbReference>
<dbReference type="PANTHER" id="PTHR43537:SF24">
    <property type="entry name" value="GLUCONATE OPERON TRANSCRIPTIONAL REPRESSOR"/>
    <property type="match status" value="1"/>
</dbReference>
<dbReference type="InterPro" id="IPR008920">
    <property type="entry name" value="TF_FadR/GntR_C"/>
</dbReference>
<protein>
    <submittedName>
        <fullName evidence="5">GntR family transcriptional regulator of gluconate operon</fullName>
    </submittedName>
</protein>
<gene>
    <name evidence="5" type="ORF">J2Z37_001750</name>
</gene>
<sequence length="225" mass="26202">MNIPVRWMQGVSLGEKICFELRFQIIKGIIPIGTVLSENQIAADFGTSRSPVREAFRVLANEGLIRLERMGAAVLGLTTKDIEELYDVRYLLEGFAMQRIATHFDKSQIVLLEQLIEKMELTAKHEDYMEFSYYDIQFHDTIIKAAEHSRILHLWKSIRQILLTFLLVATEKRFTENKEEIQSLLNNHRILVEALRTGDPYRLQETLDNHSKDNWRTVTAAYFKS</sequence>
<evidence type="ECO:0000256" key="1">
    <source>
        <dbReference type="ARBA" id="ARBA00023015"/>
    </source>
</evidence>
<accession>A0ABS4GND2</accession>
<feature type="domain" description="HTH gntR-type" evidence="4">
    <location>
        <begin position="11"/>
        <end position="77"/>
    </location>
</feature>
<evidence type="ECO:0000313" key="5">
    <source>
        <dbReference type="EMBL" id="MBP1931749.1"/>
    </source>
</evidence>
<evidence type="ECO:0000313" key="6">
    <source>
        <dbReference type="Proteomes" id="UP001519343"/>
    </source>
</evidence>
<keyword evidence="1" id="KW-0805">Transcription regulation</keyword>
<keyword evidence="3" id="KW-0804">Transcription</keyword>
<dbReference type="PANTHER" id="PTHR43537">
    <property type="entry name" value="TRANSCRIPTIONAL REGULATOR, GNTR FAMILY"/>
    <property type="match status" value="1"/>
</dbReference>
<dbReference type="SMART" id="SM00345">
    <property type="entry name" value="HTH_GNTR"/>
    <property type="match status" value="1"/>
</dbReference>
<comment type="caution">
    <text evidence="5">The sequence shown here is derived from an EMBL/GenBank/DDBJ whole genome shotgun (WGS) entry which is preliminary data.</text>
</comment>
<name>A0ABS4GND2_9BACL</name>
<dbReference type="SMART" id="SM00895">
    <property type="entry name" value="FCD"/>
    <property type="match status" value="1"/>
</dbReference>
<dbReference type="EMBL" id="JAGGKT010000003">
    <property type="protein sequence ID" value="MBP1931749.1"/>
    <property type="molecule type" value="Genomic_DNA"/>
</dbReference>
<evidence type="ECO:0000256" key="3">
    <source>
        <dbReference type="ARBA" id="ARBA00023163"/>
    </source>
</evidence>
<dbReference type="SUPFAM" id="SSF46785">
    <property type="entry name" value="Winged helix' DNA-binding domain"/>
    <property type="match status" value="1"/>
</dbReference>
<keyword evidence="6" id="KW-1185">Reference proteome</keyword>
<dbReference type="Proteomes" id="UP001519343">
    <property type="component" value="Unassembled WGS sequence"/>
</dbReference>
<dbReference type="InterPro" id="IPR036390">
    <property type="entry name" value="WH_DNA-bd_sf"/>
</dbReference>
<organism evidence="5 6">
    <name type="scientific">Ammoniphilus resinae</name>
    <dbReference type="NCBI Taxonomy" id="861532"/>
    <lineage>
        <taxon>Bacteria</taxon>
        <taxon>Bacillati</taxon>
        <taxon>Bacillota</taxon>
        <taxon>Bacilli</taxon>
        <taxon>Bacillales</taxon>
        <taxon>Paenibacillaceae</taxon>
        <taxon>Aneurinibacillus group</taxon>
        <taxon>Ammoniphilus</taxon>
    </lineage>
</organism>
<dbReference type="InterPro" id="IPR011711">
    <property type="entry name" value="GntR_C"/>
</dbReference>
<dbReference type="Gene3D" id="1.20.120.530">
    <property type="entry name" value="GntR ligand-binding domain-like"/>
    <property type="match status" value="1"/>
</dbReference>
<evidence type="ECO:0000259" key="4">
    <source>
        <dbReference type="PROSITE" id="PS50949"/>
    </source>
</evidence>
<dbReference type="Pfam" id="PF00392">
    <property type="entry name" value="GntR"/>
    <property type="match status" value="1"/>
</dbReference>
<dbReference type="SUPFAM" id="SSF48008">
    <property type="entry name" value="GntR ligand-binding domain-like"/>
    <property type="match status" value="1"/>
</dbReference>
<dbReference type="PRINTS" id="PR00035">
    <property type="entry name" value="HTHGNTR"/>
</dbReference>
<evidence type="ECO:0000256" key="2">
    <source>
        <dbReference type="ARBA" id="ARBA00023125"/>
    </source>
</evidence>
<dbReference type="InterPro" id="IPR036388">
    <property type="entry name" value="WH-like_DNA-bd_sf"/>
</dbReference>
<dbReference type="Pfam" id="PF07729">
    <property type="entry name" value="FCD"/>
    <property type="match status" value="1"/>
</dbReference>
<reference evidence="5 6" key="1">
    <citation type="submission" date="2021-03" db="EMBL/GenBank/DDBJ databases">
        <title>Genomic Encyclopedia of Type Strains, Phase IV (KMG-IV): sequencing the most valuable type-strain genomes for metagenomic binning, comparative biology and taxonomic classification.</title>
        <authorList>
            <person name="Goeker M."/>
        </authorList>
    </citation>
    <scope>NUCLEOTIDE SEQUENCE [LARGE SCALE GENOMIC DNA]</scope>
    <source>
        <strain evidence="5 6">DSM 24738</strain>
    </source>
</reference>
<dbReference type="Gene3D" id="1.10.10.10">
    <property type="entry name" value="Winged helix-like DNA-binding domain superfamily/Winged helix DNA-binding domain"/>
    <property type="match status" value="1"/>
</dbReference>